<evidence type="ECO:0000313" key="1">
    <source>
        <dbReference type="EMBL" id="CAG7731101.1"/>
    </source>
</evidence>
<feature type="non-terminal residue" evidence="1">
    <location>
        <position position="1"/>
    </location>
</feature>
<evidence type="ECO:0000313" key="2">
    <source>
        <dbReference type="Proteomes" id="UP000708208"/>
    </source>
</evidence>
<gene>
    <name evidence="1" type="ORF">AFUS01_LOCUS19708</name>
</gene>
<dbReference type="AlphaFoldDB" id="A0A8J2K9Q2"/>
<dbReference type="EMBL" id="CAJVCH010205925">
    <property type="protein sequence ID" value="CAG7731101.1"/>
    <property type="molecule type" value="Genomic_DNA"/>
</dbReference>
<accession>A0A8J2K9Q2</accession>
<proteinExistence type="predicted"/>
<comment type="caution">
    <text evidence="1">The sequence shown here is derived from an EMBL/GenBank/DDBJ whole genome shotgun (WGS) entry which is preliminary data.</text>
</comment>
<dbReference type="Proteomes" id="UP000708208">
    <property type="component" value="Unassembled WGS sequence"/>
</dbReference>
<sequence length="23" mass="2583">MFDATVLGAANYMVLYLIHNGRL</sequence>
<name>A0A8J2K9Q2_9HEXA</name>
<keyword evidence="2" id="KW-1185">Reference proteome</keyword>
<reference evidence="1" key="1">
    <citation type="submission" date="2021-06" db="EMBL/GenBank/DDBJ databases">
        <authorList>
            <person name="Hodson N. C."/>
            <person name="Mongue J. A."/>
            <person name="Jaron S. K."/>
        </authorList>
    </citation>
    <scope>NUCLEOTIDE SEQUENCE</scope>
</reference>
<protein>
    <submittedName>
        <fullName evidence="1">Uncharacterized protein</fullName>
    </submittedName>
</protein>
<organism evidence="1 2">
    <name type="scientific">Allacma fusca</name>
    <dbReference type="NCBI Taxonomy" id="39272"/>
    <lineage>
        <taxon>Eukaryota</taxon>
        <taxon>Metazoa</taxon>
        <taxon>Ecdysozoa</taxon>
        <taxon>Arthropoda</taxon>
        <taxon>Hexapoda</taxon>
        <taxon>Collembola</taxon>
        <taxon>Symphypleona</taxon>
        <taxon>Sminthuridae</taxon>
        <taxon>Allacma</taxon>
    </lineage>
</organism>